<dbReference type="Proteomes" id="UP000184363">
    <property type="component" value="Unassembled WGS sequence"/>
</dbReference>
<gene>
    <name evidence="1" type="ORF">SAMN05443637_11797</name>
</gene>
<dbReference type="RefSeq" id="WP_159444943.1">
    <property type="nucleotide sequence ID" value="NZ_CALGVN010000041.1"/>
</dbReference>
<evidence type="ECO:0000313" key="2">
    <source>
        <dbReference type="Proteomes" id="UP000184363"/>
    </source>
</evidence>
<proteinExistence type="predicted"/>
<dbReference type="EMBL" id="FRAP01000017">
    <property type="protein sequence ID" value="SHL07335.1"/>
    <property type="molecule type" value="Genomic_DNA"/>
</dbReference>
<dbReference type="AlphaFoldDB" id="A0A1M6XNG2"/>
<organism evidence="1 2">
    <name type="scientific">Pseudonocardia thermophila</name>
    <dbReference type="NCBI Taxonomy" id="1848"/>
    <lineage>
        <taxon>Bacteria</taxon>
        <taxon>Bacillati</taxon>
        <taxon>Actinomycetota</taxon>
        <taxon>Actinomycetes</taxon>
        <taxon>Pseudonocardiales</taxon>
        <taxon>Pseudonocardiaceae</taxon>
        <taxon>Pseudonocardia</taxon>
    </lineage>
</organism>
<keyword evidence="2" id="KW-1185">Reference proteome</keyword>
<reference evidence="1 2" key="1">
    <citation type="submission" date="2016-11" db="EMBL/GenBank/DDBJ databases">
        <authorList>
            <person name="Jaros S."/>
            <person name="Januszkiewicz K."/>
            <person name="Wedrychowicz H."/>
        </authorList>
    </citation>
    <scope>NUCLEOTIDE SEQUENCE [LARGE SCALE GENOMIC DNA]</scope>
    <source>
        <strain evidence="1 2">DSM 43832</strain>
    </source>
</reference>
<accession>A0A1M6XNG2</accession>
<evidence type="ECO:0000313" key="1">
    <source>
        <dbReference type="EMBL" id="SHL07335.1"/>
    </source>
</evidence>
<name>A0A1M6XNG2_PSETH</name>
<protein>
    <submittedName>
        <fullName evidence="1">Uncharacterized protein</fullName>
    </submittedName>
</protein>
<sequence length="55" mass="5892">MLPLAEGVIIPFVANRLEGEGDGRRFVPTGEIEDGATAMLDALAKTVPVLKRLRS</sequence>